<organism evidence="8 9">
    <name type="scientific">Flavobacterium degerlachei</name>
    <dbReference type="NCBI Taxonomy" id="229203"/>
    <lineage>
        <taxon>Bacteria</taxon>
        <taxon>Pseudomonadati</taxon>
        <taxon>Bacteroidota</taxon>
        <taxon>Flavobacteriia</taxon>
        <taxon>Flavobacteriales</taxon>
        <taxon>Flavobacteriaceae</taxon>
        <taxon>Flavobacterium</taxon>
    </lineage>
</organism>
<comment type="similarity">
    <text evidence="7">Belongs to the class I-like SAM-binding methyltransferase superfamily. C5-methyltransferase family.</text>
</comment>
<sequence length="332" mass="37426">MEQTQTNQEGLNVLSLFDGISCAKLALEKSGIKINKYYSSEICPHALAIQNHHYSGDTNFIQLGDVCKIEGIDLASEIDLIVFGSPCTNLSSINPVDRRGLEGTESKLFYEAKRIIRDIYLFAPIKKKVYFLMENVASMTAKDRDIITSELSEIFYDVKLVKINSADLAPANRRRLYWTNIPNVGVPEPKPIKYQDIVVNGYVDKEKANVLLGSNCTLTNGIFRYYKMNIGNLIYKDKKFADQPTEQKLLEYPFILHKSGYIGKSRLGFDEYDFPNGCYRLPSVLESERLMTIPDGYVSDVPKVSKTNKLKAIGLAMTVDVIAHLVSPLKKI</sequence>
<comment type="catalytic activity">
    <reaction evidence="6">
        <text>a 2'-deoxycytidine in DNA + S-adenosyl-L-methionine = a 5-methyl-2'-deoxycytidine in DNA + S-adenosyl-L-homocysteine + H(+)</text>
        <dbReference type="Rhea" id="RHEA:13681"/>
        <dbReference type="Rhea" id="RHEA-COMP:11369"/>
        <dbReference type="Rhea" id="RHEA-COMP:11370"/>
        <dbReference type="ChEBI" id="CHEBI:15378"/>
        <dbReference type="ChEBI" id="CHEBI:57856"/>
        <dbReference type="ChEBI" id="CHEBI:59789"/>
        <dbReference type="ChEBI" id="CHEBI:85452"/>
        <dbReference type="ChEBI" id="CHEBI:85454"/>
        <dbReference type="EC" id="2.1.1.37"/>
    </reaction>
</comment>
<dbReference type="GO" id="GO:0003886">
    <property type="term" value="F:DNA (cytosine-5-)-methyltransferase activity"/>
    <property type="evidence" value="ECO:0007669"/>
    <property type="project" value="UniProtKB-EC"/>
</dbReference>
<dbReference type="InterPro" id="IPR018117">
    <property type="entry name" value="C5_DNA_meth_AS"/>
</dbReference>
<keyword evidence="4 7" id="KW-0949">S-adenosyl-L-methionine</keyword>
<evidence type="ECO:0000256" key="3">
    <source>
        <dbReference type="ARBA" id="ARBA00022679"/>
    </source>
</evidence>
<dbReference type="PROSITE" id="PS51679">
    <property type="entry name" value="SAM_MT_C5"/>
    <property type="match status" value="1"/>
</dbReference>
<dbReference type="PROSITE" id="PS00094">
    <property type="entry name" value="C5_MTASE_1"/>
    <property type="match status" value="1"/>
</dbReference>
<gene>
    <name evidence="8" type="ORF">SAMN05444338_11262</name>
</gene>
<dbReference type="STRING" id="229203.SAMN05444338_11262"/>
<name>A0A1H3D0J1_9FLAO</name>
<dbReference type="AlphaFoldDB" id="A0A1H3D0J1"/>
<dbReference type="InterPro" id="IPR001525">
    <property type="entry name" value="C5_MeTfrase"/>
</dbReference>
<dbReference type="InterPro" id="IPR050390">
    <property type="entry name" value="C5-Methyltransferase"/>
</dbReference>
<evidence type="ECO:0000256" key="7">
    <source>
        <dbReference type="PROSITE-ProRule" id="PRU01016"/>
    </source>
</evidence>
<evidence type="ECO:0000256" key="4">
    <source>
        <dbReference type="ARBA" id="ARBA00022691"/>
    </source>
</evidence>
<dbReference type="Pfam" id="PF00145">
    <property type="entry name" value="DNA_methylase"/>
    <property type="match status" value="1"/>
</dbReference>
<keyword evidence="3 7" id="KW-0808">Transferase</keyword>
<dbReference type="SUPFAM" id="SSF53335">
    <property type="entry name" value="S-adenosyl-L-methionine-dependent methyltransferases"/>
    <property type="match status" value="1"/>
</dbReference>
<dbReference type="Proteomes" id="UP000198569">
    <property type="component" value="Unassembled WGS sequence"/>
</dbReference>
<dbReference type="Gene3D" id="3.40.50.150">
    <property type="entry name" value="Vaccinia Virus protein VP39"/>
    <property type="match status" value="1"/>
</dbReference>
<evidence type="ECO:0000256" key="6">
    <source>
        <dbReference type="ARBA" id="ARBA00047422"/>
    </source>
</evidence>
<dbReference type="GO" id="GO:0032259">
    <property type="term" value="P:methylation"/>
    <property type="evidence" value="ECO:0007669"/>
    <property type="project" value="UniProtKB-KW"/>
</dbReference>
<evidence type="ECO:0000256" key="5">
    <source>
        <dbReference type="ARBA" id="ARBA00022747"/>
    </source>
</evidence>
<evidence type="ECO:0000256" key="1">
    <source>
        <dbReference type="ARBA" id="ARBA00011975"/>
    </source>
</evidence>
<keyword evidence="9" id="KW-1185">Reference proteome</keyword>
<dbReference type="GO" id="GO:0009307">
    <property type="term" value="P:DNA restriction-modification system"/>
    <property type="evidence" value="ECO:0007669"/>
    <property type="project" value="UniProtKB-KW"/>
</dbReference>
<evidence type="ECO:0000313" key="8">
    <source>
        <dbReference type="EMBL" id="SDX59917.1"/>
    </source>
</evidence>
<dbReference type="OrthoDB" id="32195at2"/>
<dbReference type="PANTHER" id="PTHR23068:SF25">
    <property type="entry name" value="DNA (CYTOSINE-5)-METHYLTRANSFERASE DRM2"/>
    <property type="match status" value="1"/>
</dbReference>
<evidence type="ECO:0000256" key="2">
    <source>
        <dbReference type="ARBA" id="ARBA00022603"/>
    </source>
</evidence>
<dbReference type="RefSeq" id="WP_091433861.1">
    <property type="nucleotide sequence ID" value="NZ_FNMV01000012.1"/>
</dbReference>
<dbReference type="PANTHER" id="PTHR23068">
    <property type="entry name" value="DNA CYTOSINE-5- -METHYLTRANSFERASE 3-RELATED"/>
    <property type="match status" value="1"/>
</dbReference>
<feature type="active site" evidence="7">
    <location>
        <position position="87"/>
    </location>
</feature>
<proteinExistence type="inferred from homology"/>
<keyword evidence="2 7" id="KW-0489">Methyltransferase</keyword>
<dbReference type="EMBL" id="FNMV01000012">
    <property type="protein sequence ID" value="SDX59917.1"/>
    <property type="molecule type" value="Genomic_DNA"/>
</dbReference>
<dbReference type="InterPro" id="IPR029063">
    <property type="entry name" value="SAM-dependent_MTases_sf"/>
</dbReference>
<accession>A0A1H3D0J1</accession>
<dbReference type="EC" id="2.1.1.37" evidence="1"/>
<reference evidence="9" key="1">
    <citation type="submission" date="2016-10" db="EMBL/GenBank/DDBJ databases">
        <authorList>
            <person name="Varghese N."/>
            <person name="Submissions S."/>
        </authorList>
    </citation>
    <scope>NUCLEOTIDE SEQUENCE [LARGE SCALE GENOMIC DNA]</scope>
    <source>
        <strain evidence="9">DSM 15718</strain>
    </source>
</reference>
<keyword evidence="5" id="KW-0680">Restriction system</keyword>
<evidence type="ECO:0000313" key="9">
    <source>
        <dbReference type="Proteomes" id="UP000198569"/>
    </source>
</evidence>
<protein>
    <recommendedName>
        <fullName evidence="1">DNA (cytosine-5-)-methyltransferase</fullName>
        <ecNumber evidence="1">2.1.1.37</ecNumber>
    </recommendedName>
</protein>